<keyword evidence="11" id="KW-1133">Transmembrane helix</keyword>
<dbReference type="OrthoDB" id="264532at2759"/>
<comment type="subcellular location">
    <subcellularLocation>
        <location evidence="1">Endoplasmic reticulum membrane</location>
        <topology evidence="1">Multi-pass membrane protein</topology>
    </subcellularLocation>
</comment>
<dbReference type="GO" id="GO:0005789">
    <property type="term" value="C:endoplasmic reticulum membrane"/>
    <property type="evidence" value="ECO:0007669"/>
    <property type="project" value="UniProtKB-SubCell"/>
</dbReference>
<keyword evidence="10" id="KW-0256">Endoplasmic reticulum</keyword>
<gene>
    <name evidence="15" type="ORF">TELCIR_00255</name>
</gene>
<dbReference type="GO" id="GO:0019432">
    <property type="term" value="P:triglyceride biosynthetic process"/>
    <property type="evidence" value="ECO:0007669"/>
    <property type="project" value="TreeGrafter"/>
</dbReference>
<keyword evidence="16" id="KW-1185">Reference proteome</keyword>
<name>A0A2G9V594_TELCI</name>
<comment type="similarity">
    <text evidence="4">Belongs to the diacylglycerol acyltransferase family.</text>
</comment>
<evidence type="ECO:0000313" key="16">
    <source>
        <dbReference type="Proteomes" id="UP000230423"/>
    </source>
</evidence>
<dbReference type="Proteomes" id="UP000230423">
    <property type="component" value="Unassembled WGS sequence"/>
</dbReference>
<dbReference type="PANTHER" id="PTHR12317">
    <property type="entry name" value="DIACYLGLYCEROL O-ACYLTRANSFERASE"/>
    <property type="match status" value="1"/>
</dbReference>
<keyword evidence="9" id="KW-0319">Glycerol metabolism</keyword>
<evidence type="ECO:0000256" key="1">
    <source>
        <dbReference type="ARBA" id="ARBA00004477"/>
    </source>
</evidence>
<evidence type="ECO:0000256" key="4">
    <source>
        <dbReference type="ARBA" id="ARBA00005420"/>
    </source>
</evidence>
<evidence type="ECO:0000256" key="6">
    <source>
        <dbReference type="ARBA" id="ARBA00022516"/>
    </source>
</evidence>
<keyword evidence="13" id="KW-0472">Membrane</keyword>
<evidence type="ECO:0000256" key="11">
    <source>
        <dbReference type="ARBA" id="ARBA00022989"/>
    </source>
</evidence>
<dbReference type="AlphaFoldDB" id="A0A2G9V594"/>
<evidence type="ECO:0000256" key="7">
    <source>
        <dbReference type="ARBA" id="ARBA00022679"/>
    </source>
</evidence>
<comment type="pathway">
    <text evidence="3">Lipid metabolism.</text>
</comment>
<evidence type="ECO:0000256" key="13">
    <source>
        <dbReference type="ARBA" id="ARBA00023136"/>
    </source>
</evidence>
<evidence type="ECO:0000256" key="14">
    <source>
        <dbReference type="ARBA" id="ARBA00023315"/>
    </source>
</evidence>
<accession>A0A2G9V594</accession>
<protein>
    <recommendedName>
        <fullName evidence="5">diacylglycerol O-acyltransferase</fullName>
        <ecNumber evidence="5">2.3.1.20</ecNumber>
    </recommendedName>
</protein>
<keyword evidence="14 15" id="KW-0012">Acyltransferase</keyword>
<dbReference type="InterPro" id="IPR007130">
    <property type="entry name" value="DAGAT"/>
</dbReference>
<evidence type="ECO:0000256" key="9">
    <source>
        <dbReference type="ARBA" id="ARBA00022798"/>
    </source>
</evidence>
<comment type="pathway">
    <text evidence="2">Glycerolipid metabolism; triacylglycerol biosynthesis.</text>
</comment>
<evidence type="ECO:0000256" key="5">
    <source>
        <dbReference type="ARBA" id="ARBA00013244"/>
    </source>
</evidence>
<dbReference type="Pfam" id="PF03982">
    <property type="entry name" value="DAGAT"/>
    <property type="match status" value="2"/>
</dbReference>
<proteinExistence type="inferred from homology"/>
<evidence type="ECO:0000256" key="3">
    <source>
        <dbReference type="ARBA" id="ARBA00005189"/>
    </source>
</evidence>
<organism evidence="15 16">
    <name type="scientific">Teladorsagia circumcincta</name>
    <name type="common">Brown stomach worm</name>
    <name type="synonym">Ostertagia circumcincta</name>
    <dbReference type="NCBI Taxonomy" id="45464"/>
    <lineage>
        <taxon>Eukaryota</taxon>
        <taxon>Metazoa</taxon>
        <taxon>Ecdysozoa</taxon>
        <taxon>Nematoda</taxon>
        <taxon>Chromadorea</taxon>
        <taxon>Rhabditida</taxon>
        <taxon>Rhabditina</taxon>
        <taxon>Rhabditomorpha</taxon>
        <taxon>Strongyloidea</taxon>
        <taxon>Trichostrongylidae</taxon>
        <taxon>Teladorsagia</taxon>
    </lineage>
</organism>
<evidence type="ECO:0000256" key="10">
    <source>
        <dbReference type="ARBA" id="ARBA00022824"/>
    </source>
</evidence>
<keyword evidence="8" id="KW-0812">Transmembrane</keyword>
<dbReference type="PANTHER" id="PTHR12317:SF0">
    <property type="entry name" value="ACYLTRANSFERASE"/>
    <property type="match status" value="1"/>
</dbReference>
<keyword evidence="12" id="KW-0443">Lipid metabolism</keyword>
<reference evidence="15 16" key="1">
    <citation type="submission" date="2015-09" db="EMBL/GenBank/DDBJ databases">
        <title>Draft genome of the parasitic nematode Teladorsagia circumcincta isolate WARC Sus (inbred).</title>
        <authorList>
            <person name="Mitreva M."/>
        </authorList>
    </citation>
    <scope>NUCLEOTIDE SEQUENCE [LARGE SCALE GENOMIC DNA]</scope>
    <source>
        <strain evidence="15 16">S</strain>
    </source>
</reference>
<evidence type="ECO:0000256" key="2">
    <source>
        <dbReference type="ARBA" id="ARBA00004771"/>
    </source>
</evidence>
<sequence>MRQRIHNWYANYFPVKLHKTAELSPDEADNPKGSTIRMIQTTLKNVVGISPPVFHGRGVFNYNFGLLPYRKPINTVLGAPIKVIKTENPTQEQIDDLHRQYVDKLQELFDSNKTKYGVAPKTQLVLQ</sequence>
<dbReference type="GO" id="GO:0006071">
    <property type="term" value="P:glycerol metabolic process"/>
    <property type="evidence" value="ECO:0007669"/>
    <property type="project" value="UniProtKB-KW"/>
</dbReference>
<keyword evidence="7 15" id="KW-0808">Transferase</keyword>
<dbReference type="GO" id="GO:0004144">
    <property type="term" value="F:diacylglycerol O-acyltransferase activity"/>
    <property type="evidence" value="ECO:0007669"/>
    <property type="project" value="UniProtKB-EC"/>
</dbReference>
<dbReference type="EC" id="2.3.1.20" evidence="5"/>
<evidence type="ECO:0000313" key="15">
    <source>
        <dbReference type="EMBL" id="PIO77665.1"/>
    </source>
</evidence>
<keyword evidence="6" id="KW-0444">Lipid biosynthesis</keyword>
<evidence type="ECO:0000256" key="8">
    <source>
        <dbReference type="ARBA" id="ARBA00022692"/>
    </source>
</evidence>
<dbReference type="EMBL" id="KZ344990">
    <property type="protein sequence ID" value="PIO77665.1"/>
    <property type="molecule type" value="Genomic_DNA"/>
</dbReference>
<evidence type="ECO:0000256" key="12">
    <source>
        <dbReference type="ARBA" id="ARBA00023098"/>
    </source>
</evidence>